<organism evidence="2 3">
    <name type="scientific">Oryza sativa subsp. japonica</name>
    <name type="common">Rice</name>
    <dbReference type="NCBI Taxonomy" id="39947"/>
    <lineage>
        <taxon>Eukaryota</taxon>
        <taxon>Viridiplantae</taxon>
        <taxon>Streptophyta</taxon>
        <taxon>Embryophyta</taxon>
        <taxon>Tracheophyta</taxon>
        <taxon>Spermatophyta</taxon>
        <taxon>Magnoliopsida</taxon>
        <taxon>Liliopsida</taxon>
        <taxon>Poales</taxon>
        <taxon>Poaceae</taxon>
        <taxon>BOP clade</taxon>
        <taxon>Oryzoideae</taxon>
        <taxon>Oryzeae</taxon>
        <taxon>Oryzinae</taxon>
        <taxon>Oryza</taxon>
        <taxon>Oryza sativa</taxon>
    </lineage>
</organism>
<dbReference type="AlphaFoldDB" id="Q6H4D1"/>
<reference evidence="3" key="2">
    <citation type="journal article" date="2008" name="Nucleic Acids Res.">
        <title>The rice annotation project database (RAP-DB): 2008 update.</title>
        <authorList>
            <consortium name="The rice annotation project (RAP)"/>
        </authorList>
    </citation>
    <scope>GENOME REANNOTATION</scope>
    <source>
        <strain evidence="3">cv. Nipponbare</strain>
    </source>
</reference>
<protein>
    <submittedName>
        <fullName evidence="2">Uncharacterized protein</fullName>
    </submittedName>
</protein>
<feature type="compositionally biased region" description="Basic residues" evidence="1">
    <location>
        <begin position="101"/>
        <end position="115"/>
    </location>
</feature>
<dbReference type="EMBL" id="AP005878">
    <property type="protein sequence ID" value="BAD26418.1"/>
    <property type="molecule type" value="Genomic_DNA"/>
</dbReference>
<feature type="compositionally biased region" description="Basic residues" evidence="1">
    <location>
        <begin position="66"/>
        <end position="82"/>
    </location>
</feature>
<name>Q6H4D1_ORYSJ</name>
<sequence length="204" mass="21428">MAGTSSSSNASTGHIPKPFPLISIVVQSSIAKRTTRLDLNLGDPIDNSNNGIRASLAFRLIQERNTKRKAKKSKRSNGSKRKTLTLVLSSSPAVVDAGKGGKGKGKGHRQGAPRWKRTHPWVHARAGWGPAAAPPSPSATGLLTLLGRGGETVGEKRKETHRRHRLSPTRADQTAAGRPHAGAEREKGGGAAAQPLDGGALTLE</sequence>
<evidence type="ECO:0000313" key="2">
    <source>
        <dbReference type="EMBL" id="BAD26418.1"/>
    </source>
</evidence>
<feature type="region of interest" description="Disordered" evidence="1">
    <location>
        <begin position="128"/>
        <end position="204"/>
    </location>
</feature>
<proteinExistence type="predicted"/>
<gene>
    <name evidence="2" type="primary">OSJNBb0012I09.10</name>
</gene>
<evidence type="ECO:0000256" key="1">
    <source>
        <dbReference type="SAM" id="MobiDB-lite"/>
    </source>
</evidence>
<reference evidence="3" key="1">
    <citation type="journal article" date="2005" name="Nature">
        <title>The map-based sequence of the rice genome.</title>
        <authorList>
            <consortium name="International rice genome sequencing project (IRGSP)"/>
            <person name="Matsumoto T."/>
            <person name="Wu J."/>
            <person name="Kanamori H."/>
            <person name="Katayose Y."/>
            <person name="Fujisawa M."/>
            <person name="Namiki N."/>
            <person name="Mizuno H."/>
            <person name="Yamamoto K."/>
            <person name="Antonio B.A."/>
            <person name="Baba T."/>
            <person name="Sakata K."/>
            <person name="Nagamura Y."/>
            <person name="Aoki H."/>
            <person name="Arikawa K."/>
            <person name="Arita K."/>
            <person name="Bito T."/>
            <person name="Chiden Y."/>
            <person name="Fujitsuka N."/>
            <person name="Fukunaka R."/>
            <person name="Hamada M."/>
            <person name="Harada C."/>
            <person name="Hayashi A."/>
            <person name="Hijishita S."/>
            <person name="Honda M."/>
            <person name="Hosokawa S."/>
            <person name="Ichikawa Y."/>
            <person name="Idonuma A."/>
            <person name="Iijima M."/>
            <person name="Ikeda M."/>
            <person name="Ikeno M."/>
            <person name="Ito K."/>
            <person name="Ito S."/>
            <person name="Ito T."/>
            <person name="Ito Y."/>
            <person name="Ito Y."/>
            <person name="Iwabuchi A."/>
            <person name="Kamiya K."/>
            <person name="Karasawa W."/>
            <person name="Kurita K."/>
            <person name="Katagiri S."/>
            <person name="Kikuta A."/>
            <person name="Kobayashi H."/>
            <person name="Kobayashi N."/>
            <person name="Machita K."/>
            <person name="Maehara T."/>
            <person name="Masukawa M."/>
            <person name="Mizubayashi T."/>
            <person name="Mukai Y."/>
            <person name="Nagasaki H."/>
            <person name="Nagata Y."/>
            <person name="Naito S."/>
            <person name="Nakashima M."/>
            <person name="Nakama Y."/>
            <person name="Nakamichi Y."/>
            <person name="Nakamura M."/>
            <person name="Meguro A."/>
            <person name="Negishi M."/>
            <person name="Ohta I."/>
            <person name="Ohta T."/>
            <person name="Okamoto M."/>
            <person name="Ono N."/>
            <person name="Saji S."/>
            <person name="Sakaguchi M."/>
            <person name="Sakai K."/>
            <person name="Shibata M."/>
            <person name="Shimokawa T."/>
            <person name="Song J."/>
            <person name="Takazaki Y."/>
            <person name="Terasawa K."/>
            <person name="Tsugane M."/>
            <person name="Tsuji K."/>
            <person name="Ueda S."/>
            <person name="Waki K."/>
            <person name="Yamagata H."/>
            <person name="Yamamoto M."/>
            <person name="Yamamoto S."/>
            <person name="Yamane H."/>
            <person name="Yoshiki S."/>
            <person name="Yoshihara R."/>
            <person name="Yukawa K."/>
            <person name="Zhong H."/>
            <person name="Yano M."/>
            <person name="Yuan Q."/>
            <person name="Ouyang S."/>
            <person name="Liu J."/>
            <person name="Jones K.M."/>
            <person name="Gansberger K."/>
            <person name="Moffat K."/>
            <person name="Hill J."/>
            <person name="Bera J."/>
            <person name="Fadrosh D."/>
            <person name="Jin S."/>
            <person name="Johri S."/>
            <person name="Kim M."/>
            <person name="Overton L."/>
            <person name="Reardon M."/>
            <person name="Tsitrin T."/>
            <person name="Vuong H."/>
            <person name="Weaver B."/>
            <person name="Ciecko A."/>
            <person name="Tallon L."/>
            <person name="Jackson J."/>
            <person name="Pai G."/>
            <person name="Aken S.V."/>
            <person name="Utterback T."/>
            <person name="Reidmuller S."/>
            <person name="Feldblyum T."/>
            <person name="Hsiao J."/>
            <person name="Zismann V."/>
            <person name="Iobst S."/>
            <person name="de Vazeille A.R."/>
            <person name="Buell C.R."/>
            <person name="Ying K."/>
            <person name="Li Y."/>
            <person name="Lu T."/>
            <person name="Huang Y."/>
            <person name="Zhao Q."/>
            <person name="Feng Q."/>
            <person name="Zhang L."/>
            <person name="Zhu J."/>
            <person name="Weng Q."/>
            <person name="Mu J."/>
            <person name="Lu Y."/>
            <person name="Fan D."/>
            <person name="Liu Y."/>
            <person name="Guan J."/>
            <person name="Zhang Y."/>
            <person name="Yu S."/>
            <person name="Liu X."/>
            <person name="Zhang Y."/>
            <person name="Hong G."/>
            <person name="Han B."/>
            <person name="Choisne N."/>
            <person name="Demange N."/>
            <person name="Orjeda G."/>
            <person name="Samain S."/>
            <person name="Cattolico L."/>
            <person name="Pelletier E."/>
            <person name="Couloux A."/>
            <person name="Segurens B."/>
            <person name="Wincker P."/>
            <person name="D'Hont A."/>
            <person name="Scarpelli C."/>
            <person name="Weissenbach J."/>
            <person name="Salanoubat M."/>
            <person name="Quetier F."/>
            <person name="Yu Y."/>
            <person name="Kim H.R."/>
            <person name="Rambo T."/>
            <person name="Currie J."/>
            <person name="Collura K."/>
            <person name="Luo M."/>
            <person name="Yang T."/>
            <person name="Ammiraju J.S.S."/>
            <person name="Engler F."/>
            <person name="Soderlund C."/>
            <person name="Wing R.A."/>
            <person name="Palmer L.E."/>
            <person name="de la Bastide M."/>
            <person name="Spiegel L."/>
            <person name="Nascimento L."/>
            <person name="Zutavern T."/>
            <person name="O'Shaughnessy A."/>
            <person name="Dike S."/>
            <person name="Dedhia N."/>
            <person name="Preston R."/>
            <person name="Balija V."/>
            <person name="McCombie W.R."/>
            <person name="Chow T."/>
            <person name="Chen H."/>
            <person name="Chung M."/>
            <person name="Chen C."/>
            <person name="Shaw J."/>
            <person name="Wu H."/>
            <person name="Hsiao K."/>
            <person name="Chao Y."/>
            <person name="Chu M."/>
            <person name="Cheng C."/>
            <person name="Hour A."/>
            <person name="Lee P."/>
            <person name="Lin S."/>
            <person name="Lin Y."/>
            <person name="Liou J."/>
            <person name="Liu S."/>
            <person name="Hsing Y."/>
            <person name="Raghuvanshi S."/>
            <person name="Mohanty A."/>
            <person name="Bharti A.K."/>
            <person name="Gaur A."/>
            <person name="Gupta V."/>
            <person name="Kumar D."/>
            <person name="Ravi V."/>
            <person name="Vij S."/>
            <person name="Kapur A."/>
            <person name="Khurana P."/>
            <person name="Khurana P."/>
            <person name="Khurana J.P."/>
            <person name="Tyagi A.K."/>
            <person name="Gaikwad K."/>
            <person name="Singh A."/>
            <person name="Dalal V."/>
            <person name="Srivastava S."/>
            <person name="Dixit A."/>
            <person name="Pal A.K."/>
            <person name="Ghazi I.A."/>
            <person name="Yadav M."/>
            <person name="Pandit A."/>
            <person name="Bhargava A."/>
            <person name="Sureshbabu K."/>
            <person name="Batra K."/>
            <person name="Sharma T.R."/>
            <person name="Mohapatra T."/>
            <person name="Singh N.K."/>
            <person name="Messing J."/>
            <person name="Nelson A.B."/>
            <person name="Fuks G."/>
            <person name="Kavchok S."/>
            <person name="Keizer G."/>
            <person name="Linton E."/>
            <person name="Llaca V."/>
            <person name="Song R."/>
            <person name="Tanyolac B."/>
            <person name="Young S."/>
            <person name="Ho-Il K."/>
            <person name="Hahn J.H."/>
            <person name="Sangsakoo G."/>
            <person name="Vanavichit A."/>
            <person name="de Mattos Luiz.A.T."/>
            <person name="Zimmer P.D."/>
            <person name="Malone G."/>
            <person name="Dellagostin O."/>
            <person name="de Oliveira A.C."/>
            <person name="Bevan M."/>
            <person name="Bancroft I."/>
            <person name="Minx P."/>
            <person name="Cordum H."/>
            <person name="Wilson R."/>
            <person name="Cheng Z."/>
            <person name="Jin W."/>
            <person name="Jiang J."/>
            <person name="Leong S.A."/>
            <person name="Iwama H."/>
            <person name="Gojobori T."/>
            <person name="Itoh T."/>
            <person name="Niimura Y."/>
            <person name="Fujii Y."/>
            <person name="Habara T."/>
            <person name="Sakai H."/>
            <person name="Sato Y."/>
            <person name="Wilson G."/>
            <person name="Kumar K."/>
            <person name="McCouch S."/>
            <person name="Juretic N."/>
            <person name="Hoen D."/>
            <person name="Wright S."/>
            <person name="Bruskiewich R."/>
            <person name="Bureau T."/>
            <person name="Miyao A."/>
            <person name="Hirochika H."/>
            <person name="Nishikawa T."/>
            <person name="Kadowaki K."/>
            <person name="Sugiura M."/>
            <person name="Burr B."/>
            <person name="Sasaki T."/>
        </authorList>
    </citation>
    <scope>NUCLEOTIDE SEQUENCE [LARGE SCALE GENOMIC DNA]</scope>
    <source>
        <strain evidence="3">cv. Nipponbare</strain>
    </source>
</reference>
<dbReference type="Proteomes" id="UP000000763">
    <property type="component" value="Chromosome 9"/>
</dbReference>
<feature type="region of interest" description="Disordered" evidence="1">
    <location>
        <begin position="94"/>
        <end position="115"/>
    </location>
</feature>
<accession>Q6H4D1</accession>
<feature type="region of interest" description="Disordered" evidence="1">
    <location>
        <begin position="63"/>
        <end position="82"/>
    </location>
</feature>
<evidence type="ECO:0000313" key="3">
    <source>
        <dbReference type="Proteomes" id="UP000000763"/>
    </source>
</evidence>